<accession>A0AAU9JYA3</accession>
<keyword evidence="3" id="KW-1185">Reference proteome</keyword>
<dbReference type="PRINTS" id="PR00620">
    <property type="entry name" value="HISTONEH2A"/>
</dbReference>
<dbReference type="SUPFAM" id="SSF48371">
    <property type="entry name" value="ARM repeat"/>
    <property type="match status" value="1"/>
</dbReference>
<dbReference type="AlphaFoldDB" id="A0AAU9JYA3"/>
<dbReference type="GO" id="GO:0046982">
    <property type="term" value="F:protein heterodimerization activity"/>
    <property type="evidence" value="ECO:0007669"/>
    <property type="project" value="InterPro"/>
</dbReference>
<dbReference type="Gene3D" id="1.25.10.10">
    <property type="entry name" value="Leucine-rich Repeat Variant"/>
    <property type="match status" value="1"/>
</dbReference>
<evidence type="ECO:0000313" key="2">
    <source>
        <dbReference type="EMBL" id="CAG9325906.1"/>
    </source>
</evidence>
<dbReference type="InterPro" id="IPR009072">
    <property type="entry name" value="Histone-fold"/>
</dbReference>
<organism evidence="2 3">
    <name type="scientific">Blepharisma stoltei</name>
    <dbReference type="NCBI Taxonomy" id="1481888"/>
    <lineage>
        <taxon>Eukaryota</taxon>
        <taxon>Sar</taxon>
        <taxon>Alveolata</taxon>
        <taxon>Ciliophora</taxon>
        <taxon>Postciliodesmatophora</taxon>
        <taxon>Heterotrichea</taxon>
        <taxon>Heterotrichida</taxon>
        <taxon>Blepharismidae</taxon>
        <taxon>Blepharisma</taxon>
    </lineage>
</organism>
<dbReference type="EMBL" id="CAJZBQ010000039">
    <property type="protein sequence ID" value="CAG9325906.1"/>
    <property type="molecule type" value="Genomic_DNA"/>
</dbReference>
<dbReference type="InterPro" id="IPR011989">
    <property type="entry name" value="ARM-like"/>
</dbReference>
<dbReference type="PANTHER" id="PTHR23430">
    <property type="entry name" value="HISTONE H2A"/>
    <property type="match status" value="1"/>
</dbReference>
<reference evidence="2" key="1">
    <citation type="submission" date="2021-09" db="EMBL/GenBank/DDBJ databases">
        <authorList>
            <consortium name="AG Swart"/>
            <person name="Singh M."/>
            <person name="Singh A."/>
            <person name="Seah K."/>
            <person name="Emmerich C."/>
        </authorList>
    </citation>
    <scope>NUCLEOTIDE SEQUENCE</scope>
    <source>
        <strain evidence="2">ATCC30299</strain>
    </source>
</reference>
<dbReference type="GO" id="GO:0003677">
    <property type="term" value="F:DNA binding"/>
    <property type="evidence" value="ECO:0007669"/>
    <property type="project" value="InterPro"/>
</dbReference>
<comment type="caution">
    <text evidence="2">The sequence shown here is derived from an EMBL/GenBank/DDBJ whole genome shotgun (WGS) entry which is preliminary data.</text>
</comment>
<gene>
    <name evidence="2" type="ORF">BSTOLATCC_MIC39689</name>
</gene>
<evidence type="ECO:0000256" key="1">
    <source>
        <dbReference type="SAM" id="MobiDB-lite"/>
    </source>
</evidence>
<dbReference type="CDD" id="cd00074">
    <property type="entry name" value="HFD_H2A"/>
    <property type="match status" value="1"/>
</dbReference>
<evidence type="ECO:0008006" key="4">
    <source>
        <dbReference type="Google" id="ProtNLM"/>
    </source>
</evidence>
<dbReference type="Gene3D" id="1.10.20.10">
    <property type="entry name" value="Histone, subunit A"/>
    <property type="match status" value="1"/>
</dbReference>
<evidence type="ECO:0000313" key="3">
    <source>
        <dbReference type="Proteomes" id="UP001162131"/>
    </source>
</evidence>
<feature type="compositionally biased region" description="Basic residues" evidence="1">
    <location>
        <begin position="508"/>
        <end position="520"/>
    </location>
</feature>
<dbReference type="InterPro" id="IPR016024">
    <property type="entry name" value="ARM-type_fold"/>
</dbReference>
<dbReference type="GO" id="GO:0030527">
    <property type="term" value="F:structural constituent of chromatin"/>
    <property type="evidence" value="ECO:0007669"/>
    <property type="project" value="InterPro"/>
</dbReference>
<dbReference type="Proteomes" id="UP001162131">
    <property type="component" value="Unassembled WGS sequence"/>
</dbReference>
<dbReference type="GO" id="GO:0000786">
    <property type="term" value="C:nucleosome"/>
    <property type="evidence" value="ECO:0007669"/>
    <property type="project" value="InterPro"/>
</dbReference>
<dbReference type="SUPFAM" id="SSF47113">
    <property type="entry name" value="Histone-fold"/>
    <property type="match status" value="1"/>
</dbReference>
<dbReference type="InterPro" id="IPR002119">
    <property type="entry name" value="Histone_H2A"/>
</dbReference>
<protein>
    <recommendedName>
        <fullName evidence="4">Histone H2A/H2B/H3 domain-containing protein</fullName>
    </recommendedName>
</protein>
<name>A0AAU9JYA3_9CILI</name>
<dbReference type="SMART" id="SM00414">
    <property type="entry name" value="H2A"/>
    <property type="match status" value="1"/>
</dbReference>
<proteinExistence type="predicted"/>
<feature type="region of interest" description="Disordered" evidence="1">
    <location>
        <begin position="502"/>
        <end position="522"/>
    </location>
</feature>
<sequence>MQEDINILNTDELYKDNYNKHELNETLRTSEDLIEKAQALRKYAKNQNCTEIDDLFGKIFNYLKNDDPQVKYECIHALTHILIKNYKTIDFDLLHKLFDEHFTYLVTHNSKEIQKITMKFLSLALDLPYHPKYIENFNAFVDYISESTDEEGKAYAAEILQTLSFDEIEENDALKLIPVLIKTLETSSEKDLTIYSIRMLNDLLYRFNDKALAIAMENVNLPGIILNKLWNQDEEVRQPTIKVLEQLKKSEFFSLYLADSSLMTLIALLRNDKLDIIVPIAKITHELASQGPEFRNKMMIHGIAPFLIDSLASHNQEVKGEMLKIIWSFAIEMNYTHIMELVENNLISVLCRIAERDYEHREKALDCLEILLNSGDEICKAVAGSCRFSKLLSKLVDEDQKNRETCIRILKNHYPNVPIHKPQPYLNPFSNNSSIFYPSNPQLPVTPNFAQANNLQNNIFHINPQQPQTQLVNSQAAPNNLNDGSQQPLNQNKQIKMVQAKLSTQNLSKKKEKKKAHKSEKKNTYFKAGKGKNTAGGNRQKQIFPPGKILRKLRETKYRVSKSCGHFLSGVFEYLCSEVLESAAISVKGEKKKLIQARHLLKAVKSDAELDSLVGEAVFAQAGYIPKYHN</sequence>